<dbReference type="EMBL" id="LT635769">
    <property type="protein sequence ID" value="SGZ58151.1"/>
    <property type="molecule type" value="Genomic_DNA"/>
</dbReference>
<evidence type="ECO:0000256" key="4">
    <source>
        <dbReference type="ARBA" id="ARBA00022989"/>
    </source>
</evidence>
<evidence type="ECO:0000313" key="7">
    <source>
        <dbReference type="EMBL" id="SGZ58151.1"/>
    </source>
</evidence>
<dbReference type="GO" id="GO:0005778">
    <property type="term" value="C:peroxisomal membrane"/>
    <property type="evidence" value="ECO:0007669"/>
    <property type="project" value="TreeGrafter"/>
</dbReference>
<keyword evidence="5 6" id="KW-0472">Membrane</keyword>
<name>A0A1L0C3J4_9ASCO</name>
<feature type="transmembrane region" description="Helical" evidence="6">
    <location>
        <begin position="30"/>
        <end position="48"/>
    </location>
</feature>
<evidence type="ECO:0000256" key="6">
    <source>
        <dbReference type="RuleBase" id="RU363053"/>
    </source>
</evidence>
<evidence type="ECO:0000313" key="8">
    <source>
        <dbReference type="Proteomes" id="UP000182259"/>
    </source>
</evidence>
<dbReference type="PANTHER" id="PTHR11266:SF80">
    <property type="entry name" value="PEROXISOMAL MEMBRANE PROTEIN 2"/>
    <property type="match status" value="1"/>
</dbReference>
<feature type="transmembrane region" description="Helical" evidence="6">
    <location>
        <begin position="87"/>
        <end position="105"/>
    </location>
</feature>
<gene>
    <name evidence="7" type="ORF">SAMEA4029009_CIC11G00000004668</name>
</gene>
<comment type="subcellular location">
    <subcellularLocation>
        <location evidence="1">Membrane</location>
        <topology evidence="1">Multi-pass membrane protein</topology>
    </subcellularLocation>
</comment>
<accession>A0A1L0C3J4</accession>
<keyword evidence="4 6" id="KW-1133">Transmembrane helix</keyword>
<keyword evidence="3 6" id="KW-0812">Transmembrane</keyword>
<dbReference type="Proteomes" id="UP000182259">
    <property type="component" value="Chromosome VI"/>
</dbReference>
<evidence type="ECO:0000256" key="1">
    <source>
        <dbReference type="ARBA" id="ARBA00004141"/>
    </source>
</evidence>
<sequence>MPGSVELADLRNKPFYDIDPQAKLHRPASAYLYVVFETFVTLTVYFNYDYLTTIYRQLGPACMGAATAALAQSLNQLMKYKFSDSRLLKFIVWGAINGLFTALWLDVLVVQVPSPIFRIIIDQTVGAPLFQLTFTILSNMWDGDSQLTPAVQAAFIRSLRYSYCYWPFISTAMFTLVPPERMVICNCVANFIWNVILSRLT</sequence>
<dbReference type="Pfam" id="PF04117">
    <property type="entry name" value="Mpv17_PMP22"/>
    <property type="match status" value="1"/>
</dbReference>
<dbReference type="PANTHER" id="PTHR11266">
    <property type="entry name" value="PEROXISOMAL MEMBRANE PROTEIN 2, PXMP2 MPV17"/>
    <property type="match status" value="1"/>
</dbReference>
<evidence type="ECO:0000256" key="5">
    <source>
        <dbReference type="ARBA" id="ARBA00023136"/>
    </source>
</evidence>
<organism evidence="7 8">
    <name type="scientific">Sungouiella intermedia</name>
    <dbReference type="NCBI Taxonomy" id="45354"/>
    <lineage>
        <taxon>Eukaryota</taxon>
        <taxon>Fungi</taxon>
        <taxon>Dikarya</taxon>
        <taxon>Ascomycota</taxon>
        <taxon>Saccharomycotina</taxon>
        <taxon>Pichiomycetes</taxon>
        <taxon>Metschnikowiaceae</taxon>
        <taxon>Sungouiella</taxon>
    </lineage>
</organism>
<evidence type="ECO:0000256" key="2">
    <source>
        <dbReference type="ARBA" id="ARBA00006824"/>
    </source>
</evidence>
<protein>
    <submittedName>
        <fullName evidence="7">CIC11C00000004668</fullName>
    </submittedName>
</protein>
<evidence type="ECO:0000256" key="3">
    <source>
        <dbReference type="ARBA" id="ARBA00022692"/>
    </source>
</evidence>
<dbReference type="InterPro" id="IPR007248">
    <property type="entry name" value="Mpv17_PMP22"/>
</dbReference>
<comment type="similarity">
    <text evidence="2 6">Belongs to the peroxisomal membrane protein PXMP2/4 family.</text>
</comment>
<reference evidence="7 8" key="1">
    <citation type="submission" date="2016-10" db="EMBL/GenBank/DDBJ databases">
        <authorList>
            <person name="de Groot N.N."/>
        </authorList>
    </citation>
    <scope>NUCLEOTIDE SEQUENCE [LARGE SCALE GENOMIC DNA]</scope>
    <source>
        <strain evidence="7 8">PYCC 4715</strain>
    </source>
</reference>
<dbReference type="AlphaFoldDB" id="A0A1L0C3J4"/>
<proteinExistence type="inferred from homology"/>